<evidence type="ECO:0000313" key="2">
    <source>
        <dbReference type="Proteomes" id="UP000282613"/>
    </source>
</evidence>
<name>A0A0R3W1D1_TAEAS</name>
<accession>A0A0R3W1D1</accession>
<dbReference type="Proteomes" id="UP000282613">
    <property type="component" value="Unassembled WGS sequence"/>
</dbReference>
<dbReference type="AlphaFoldDB" id="A0A0R3W1D1"/>
<protein>
    <submittedName>
        <fullName evidence="3">CASP-like protein</fullName>
    </submittedName>
</protein>
<organism evidence="3">
    <name type="scientific">Taenia asiatica</name>
    <name type="common">Asian tapeworm</name>
    <dbReference type="NCBI Taxonomy" id="60517"/>
    <lineage>
        <taxon>Eukaryota</taxon>
        <taxon>Metazoa</taxon>
        <taxon>Spiralia</taxon>
        <taxon>Lophotrochozoa</taxon>
        <taxon>Platyhelminthes</taxon>
        <taxon>Cestoda</taxon>
        <taxon>Eucestoda</taxon>
        <taxon>Cyclophyllidea</taxon>
        <taxon>Taeniidae</taxon>
        <taxon>Taenia</taxon>
    </lineage>
</organism>
<sequence>MVQKTDEKFAEARFVYVVISLHGSHYSVLGSEELSNVRHVFADPFLCPVSIQHLSVHPPIRGGYFPSAMNYSSPGSGFITAVINISTLIFFPLAFDVGSGTSSSVSHLGGLAPSCSRVESANETTKACKSYRSVTNWMQLGSRGLSQIEFRLLPGPNNKLFEEQFGFLFFVIQ</sequence>
<evidence type="ECO:0000313" key="3">
    <source>
        <dbReference type="WBParaSite" id="TASK_0000353301-mRNA-1"/>
    </source>
</evidence>
<evidence type="ECO:0000313" key="1">
    <source>
        <dbReference type="EMBL" id="VDK31954.1"/>
    </source>
</evidence>
<gene>
    <name evidence="1" type="ORF">TASK_LOCUS3534</name>
</gene>
<dbReference type="EMBL" id="UYRS01018302">
    <property type="protein sequence ID" value="VDK31954.1"/>
    <property type="molecule type" value="Genomic_DNA"/>
</dbReference>
<keyword evidence="2" id="KW-1185">Reference proteome</keyword>
<reference evidence="3" key="1">
    <citation type="submission" date="2017-02" db="UniProtKB">
        <authorList>
            <consortium name="WormBaseParasite"/>
        </authorList>
    </citation>
    <scope>IDENTIFICATION</scope>
</reference>
<dbReference type="WBParaSite" id="TASK_0000353301-mRNA-1">
    <property type="protein sequence ID" value="TASK_0000353301-mRNA-1"/>
    <property type="gene ID" value="TASK_0000353301"/>
</dbReference>
<reference evidence="1 2" key="2">
    <citation type="submission" date="2018-11" db="EMBL/GenBank/DDBJ databases">
        <authorList>
            <consortium name="Pathogen Informatics"/>
        </authorList>
    </citation>
    <scope>NUCLEOTIDE SEQUENCE [LARGE SCALE GENOMIC DNA]</scope>
</reference>
<proteinExistence type="predicted"/>